<accession>A0ABP8FQS7</accession>
<keyword evidence="13" id="KW-1185">Reference proteome</keyword>
<dbReference type="InterPro" id="IPR045024">
    <property type="entry name" value="NDH-2"/>
</dbReference>
<dbReference type="Pfam" id="PF22366">
    <property type="entry name" value="NDH2_C"/>
    <property type="match status" value="1"/>
</dbReference>
<dbReference type="EC" id="1.6.5.9" evidence="2"/>
<evidence type="ECO:0000256" key="4">
    <source>
        <dbReference type="ARBA" id="ARBA00022827"/>
    </source>
</evidence>
<keyword evidence="9" id="KW-1133">Transmembrane helix</keyword>
<evidence type="ECO:0000256" key="3">
    <source>
        <dbReference type="ARBA" id="ARBA00022630"/>
    </source>
</evidence>
<name>A0ABP8FQS7_9SPHI</name>
<gene>
    <name evidence="12" type="ORF">GCM10023149_02880</name>
</gene>
<proteinExistence type="inferred from homology"/>
<keyword evidence="4" id="KW-0274">FAD</keyword>
<dbReference type="EMBL" id="BAABFT010000001">
    <property type="protein sequence ID" value="GAA4308815.1"/>
    <property type="molecule type" value="Genomic_DNA"/>
</dbReference>
<evidence type="ECO:0000256" key="7">
    <source>
        <dbReference type="ARBA" id="ARBA00023027"/>
    </source>
</evidence>
<dbReference type="InterPro" id="IPR036188">
    <property type="entry name" value="FAD/NAD-bd_sf"/>
</dbReference>
<feature type="domain" description="FAD/NAD(P)-binding" evidence="10">
    <location>
        <begin position="13"/>
        <end position="330"/>
    </location>
</feature>
<keyword evidence="7" id="KW-0520">NAD</keyword>
<dbReference type="PANTHER" id="PTHR43706">
    <property type="entry name" value="NADH DEHYDROGENASE"/>
    <property type="match status" value="1"/>
</dbReference>
<evidence type="ECO:0000313" key="12">
    <source>
        <dbReference type="EMBL" id="GAA4308815.1"/>
    </source>
</evidence>
<evidence type="ECO:0000256" key="9">
    <source>
        <dbReference type="SAM" id="Phobius"/>
    </source>
</evidence>
<evidence type="ECO:0000256" key="5">
    <source>
        <dbReference type="ARBA" id="ARBA00022946"/>
    </source>
</evidence>
<comment type="caution">
    <text evidence="12">The sequence shown here is derived from an EMBL/GenBank/DDBJ whole genome shotgun (WGS) entry which is preliminary data.</text>
</comment>
<dbReference type="InterPro" id="IPR023753">
    <property type="entry name" value="FAD/NAD-binding_dom"/>
</dbReference>
<organism evidence="12 13">
    <name type="scientific">Mucilaginibacter gynuensis</name>
    <dbReference type="NCBI Taxonomy" id="1302236"/>
    <lineage>
        <taxon>Bacteria</taxon>
        <taxon>Pseudomonadati</taxon>
        <taxon>Bacteroidota</taxon>
        <taxon>Sphingobacteriia</taxon>
        <taxon>Sphingobacteriales</taxon>
        <taxon>Sphingobacteriaceae</taxon>
        <taxon>Mucilaginibacter</taxon>
    </lineage>
</organism>
<evidence type="ECO:0000256" key="1">
    <source>
        <dbReference type="ARBA" id="ARBA00005272"/>
    </source>
</evidence>
<evidence type="ECO:0000259" key="10">
    <source>
        <dbReference type="Pfam" id="PF07992"/>
    </source>
</evidence>
<evidence type="ECO:0000256" key="6">
    <source>
        <dbReference type="ARBA" id="ARBA00023002"/>
    </source>
</evidence>
<feature type="transmembrane region" description="Helical" evidence="9">
    <location>
        <begin position="377"/>
        <end position="402"/>
    </location>
</feature>
<dbReference type="Gene3D" id="3.50.50.100">
    <property type="match status" value="1"/>
</dbReference>
<keyword evidence="5" id="KW-0809">Transit peptide</keyword>
<dbReference type="PRINTS" id="PR00368">
    <property type="entry name" value="FADPNR"/>
</dbReference>
<dbReference type="PANTHER" id="PTHR43706:SF47">
    <property type="entry name" value="EXTERNAL NADH-UBIQUINONE OXIDOREDUCTASE 1, MITOCHONDRIAL-RELATED"/>
    <property type="match status" value="1"/>
</dbReference>
<dbReference type="Proteomes" id="UP001500582">
    <property type="component" value="Unassembled WGS sequence"/>
</dbReference>
<dbReference type="InterPro" id="IPR054585">
    <property type="entry name" value="NDH2-like_C"/>
</dbReference>
<reference evidence="13" key="1">
    <citation type="journal article" date="2019" name="Int. J. Syst. Evol. Microbiol.">
        <title>The Global Catalogue of Microorganisms (GCM) 10K type strain sequencing project: providing services to taxonomists for standard genome sequencing and annotation.</title>
        <authorList>
            <consortium name="The Broad Institute Genomics Platform"/>
            <consortium name="The Broad Institute Genome Sequencing Center for Infectious Disease"/>
            <person name="Wu L."/>
            <person name="Ma J."/>
        </authorList>
    </citation>
    <scope>NUCLEOTIDE SEQUENCE [LARGE SCALE GENOMIC DNA]</scope>
    <source>
        <strain evidence="13">JCM 17705</strain>
    </source>
</reference>
<sequence length="434" mass="47872">MMSNENTTAKPLVVIIGGGFGGIQVAKRLKSAPVEVLMLDKHNYHTFQPLLYQVATGTLEADSVGFPIRRIFTGQKNFSFRLTEVQKIDAENNTVITSTGDIKYDYLVIATGSNTNFFGNKELESCTMPMKNVPEALNLRSLILQNLETANITTDAEERRALLTFVIVGGGPTGVELSGALADFRKYILHKDFPKLDNDEMKVYLIESKPRLIAAMTEQASAAAKRFLTDMHVHVSNGIRVLGYDGLTLSINDGTTLKTRNVFWTAGVMGEVPEGIPKEIISSGYRIETDEFSKVKGFQNIFAIGDVSSMVTPLAPNGYPGVAPVAVQQGQQLAKNLVRIINGEAVVPFKYTDKGTMATIGLNKAVADIGKMRFQGFFAWLLWMVVHVMSLAGFTNKAIVFLNWSIGYFSRNSDNRLIIRFFNIKTMMTEPVAK</sequence>
<evidence type="ECO:0000259" key="11">
    <source>
        <dbReference type="Pfam" id="PF22366"/>
    </source>
</evidence>
<evidence type="ECO:0000256" key="8">
    <source>
        <dbReference type="ARBA" id="ARBA00047599"/>
    </source>
</evidence>
<comment type="catalytic activity">
    <reaction evidence="8">
        <text>a quinone + NADH + H(+) = a quinol + NAD(+)</text>
        <dbReference type="Rhea" id="RHEA:46160"/>
        <dbReference type="ChEBI" id="CHEBI:15378"/>
        <dbReference type="ChEBI" id="CHEBI:24646"/>
        <dbReference type="ChEBI" id="CHEBI:57540"/>
        <dbReference type="ChEBI" id="CHEBI:57945"/>
        <dbReference type="ChEBI" id="CHEBI:132124"/>
        <dbReference type="EC" id="1.6.5.9"/>
    </reaction>
</comment>
<dbReference type="PRINTS" id="PR00411">
    <property type="entry name" value="PNDRDTASEI"/>
</dbReference>
<dbReference type="RefSeq" id="WP_345209196.1">
    <property type="nucleotide sequence ID" value="NZ_BAABFT010000001.1"/>
</dbReference>
<keyword evidence="3" id="KW-0285">Flavoprotein</keyword>
<dbReference type="SUPFAM" id="SSF51905">
    <property type="entry name" value="FAD/NAD(P)-binding domain"/>
    <property type="match status" value="2"/>
</dbReference>
<evidence type="ECO:0000313" key="13">
    <source>
        <dbReference type="Proteomes" id="UP001500582"/>
    </source>
</evidence>
<keyword evidence="9" id="KW-0812">Transmembrane</keyword>
<dbReference type="Pfam" id="PF07992">
    <property type="entry name" value="Pyr_redox_2"/>
    <property type="match status" value="1"/>
</dbReference>
<keyword evidence="9" id="KW-0472">Membrane</keyword>
<protein>
    <recommendedName>
        <fullName evidence="2">NADH:ubiquinone reductase (non-electrogenic)</fullName>
        <ecNumber evidence="2">1.6.5.9</ecNumber>
    </recommendedName>
</protein>
<keyword evidence="6" id="KW-0560">Oxidoreductase</keyword>
<feature type="domain" description="External alternative NADH-ubiquinone oxidoreductase-like C-terminal" evidence="11">
    <location>
        <begin position="354"/>
        <end position="408"/>
    </location>
</feature>
<evidence type="ECO:0000256" key="2">
    <source>
        <dbReference type="ARBA" id="ARBA00012637"/>
    </source>
</evidence>
<comment type="similarity">
    <text evidence="1">Belongs to the NADH dehydrogenase family.</text>
</comment>